<keyword evidence="16" id="KW-1185">Reference proteome</keyword>
<dbReference type="PANTHER" id="PTHR11903:SF11">
    <property type="entry name" value="ALPHA-DIOXYGENASE 1"/>
    <property type="match status" value="1"/>
</dbReference>
<keyword evidence="9" id="KW-0223">Dioxygenase</keyword>
<accession>A0A9P4JZF7</accession>
<evidence type="ECO:0000256" key="9">
    <source>
        <dbReference type="ARBA" id="ARBA00022964"/>
    </source>
</evidence>
<comment type="cofactor">
    <cofactor evidence="1">
        <name>Ca(2+)</name>
        <dbReference type="ChEBI" id="CHEBI:29108"/>
    </cofactor>
</comment>
<dbReference type="InterPro" id="IPR050783">
    <property type="entry name" value="Oxylipin_biosynth_metab"/>
</dbReference>
<dbReference type="Proteomes" id="UP000800093">
    <property type="component" value="Unassembled WGS sequence"/>
</dbReference>
<dbReference type="GO" id="GO:0020037">
    <property type="term" value="F:heme binding"/>
    <property type="evidence" value="ECO:0007669"/>
    <property type="project" value="InterPro"/>
</dbReference>
<evidence type="ECO:0000256" key="3">
    <source>
        <dbReference type="ARBA" id="ARBA00022559"/>
    </source>
</evidence>
<evidence type="ECO:0000256" key="14">
    <source>
        <dbReference type="PIRSR" id="PIRSR619791-2"/>
    </source>
</evidence>
<dbReference type="PANTHER" id="PTHR11903">
    <property type="entry name" value="PROSTAGLANDIN G/H SYNTHASE"/>
    <property type="match status" value="1"/>
</dbReference>
<organism evidence="15 16">
    <name type="scientific">Lojkania enalia</name>
    <dbReference type="NCBI Taxonomy" id="147567"/>
    <lineage>
        <taxon>Eukaryota</taxon>
        <taxon>Fungi</taxon>
        <taxon>Dikarya</taxon>
        <taxon>Ascomycota</taxon>
        <taxon>Pezizomycotina</taxon>
        <taxon>Dothideomycetes</taxon>
        <taxon>Pleosporomycetidae</taxon>
        <taxon>Pleosporales</taxon>
        <taxon>Pleosporales incertae sedis</taxon>
        <taxon>Lojkania</taxon>
    </lineage>
</organism>
<dbReference type="GO" id="GO:0046872">
    <property type="term" value="F:metal ion binding"/>
    <property type="evidence" value="ECO:0007669"/>
    <property type="project" value="UniProtKB-KW"/>
</dbReference>
<reference evidence="16" key="1">
    <citation type="journal article" date="2020" name="Stud. Mycol.">
        <title>101 Dothideomycetes genomes: A test case for predicting lifestyles and emergence of pathogens.</title>
        <authorList>
            <person name="Haridas S."/>
            <person name="Albert R."/>
            <person name="Binder M."/>
            <person name="Bloem J."/>
            <person name="LaButti K."/>
            <person name="Salamov A."/>
            <person name="Andreopoulos B."/>
            <person name="Baker S."/>
            <person name="Barry K."/>
            <person name="Bills G."/>
            <person name="Bluhm B."/>
            <person name="Cannon C."/>
            <person name="Castanera R."/>
            <person name="Culley D."/>
            <person name="Daum C."/>
            <person name="Ezra D."/>
            <person name="Gonzalez J."/>
            <person name="Henrissat B."/>
            <person name="Kuo A."/>
            <person name="Liang C."/>
            <person name="Lipzen A."/>
            <person name="Lutzoni F."/>
            <person name="Magnuson J."/>
            <person name="Mondo S."/>
            <person name="Nolan M."/>
            <person name="Ohm R."/>
            <person name="Pangilinan J."/>
            <person name="Park H.-J."/>
            <person name="Ramirez L."/>
            <person name="Alfaro M."/>
            <person name="Sun H."/>
            <person name="Tritt A."/>
            <person name="Yoshinaga Y."/>
            <person name="Zwiers L.-H."/>
            <person name="Turgeon B."/>
            <person name="Goodwin S."/>
            <person name="Spatafora J."/>
            <person name="Crous P."/>
            <person name="Grigoriev I."/>
        </authorList>
    </citation>
    <scope>NUCLEOTIDE SEQUENCE [LARGE SCALE GENOMIC DNA]</scope>
    <source>
        <strain evidence="16">CBS 304.66</strain>
    </source>
</reference>
<keyword evidence="10" id="KW-0560">Oxidoreductase</keyword>
<evidence type="ECO:0000256" key="12">
    <source>
        <dbReference type="ARBA" id="ARBA00023098"/>
    </source>
</evidence>
<comment type="caution">
    <text evidence="15">The sequence shown here is derived from an EMBL/GenBank/DDBJ whole genome shotgun (WGS) entry which is preliminary data.</text>
</comment>
<dbReference type="InterPro" id="IPR019791">
    <property type="entry name" value="Haem_peroxidase_animal"/>
</dbReference>
<evidence type="ECO:0000256" key="13">
    <source>
        <dbReference type="ARBA" id="ARBA00023160"/>
    </source>
</evidence>
<evidence type="ECO:0000256" key="7">
    <source>
        <dbReference type="ARBA" id="ARBA00022821"/>
    </source>
</evidence>
<feature type="binding site" description="axial binding residue" evidence="14">
    <location>
        <position position="389"/>
    </location>
    <ligand>
        <name>heme b</name>
        <dbReference type="ChEBI" id="CHEBI:60344"/>
    </ligand>
    <ligandPart>
        <name>Fe</name>
        <dbReference type="ChEBI" id="CHEBI:18248"/>
    </ligandPart>
</feature>
<dbReference type="GO" id="GO:0004601">
    <property type="term" value="F:peroxidase activity"/>
    <property type="evidence" value="ECO:0007669"/>
    <property type="project" value="UniProtKB-KW"/>
</dbReference>
<dbReference type="GO" id="GO:0006952">
    <property type="term" value="P:defense response"/>
    <property type="evidence" value="ECO:0007669"/>
    <property type="project" value="UniProtKB-KW"/>
</dbReference>
<keyword evidence="4 14" id="KW-0349">Heme</keyword>
<dbReference type="GO" id="GO:0016702">
    <property type="term" value="F:oxidoreductase activity, acting on single donors with incorporation of molecular oxygen, incorporation of two atoms of oxygen"/>
    <property type="evidence" value="ECO:0007669"/>
    <property type="project" value="TreeGrafter"/>
</dbReference>
<evidence type="ECO:0000256" key="10">
    <source>
        <dbReference type="ARBA" id="ARBA00023002"/>
    </source>
</evidence>
<evidence type="ECO:0000256" key="2">
    <source>
        <dbReference type="ARBA" id="ARBA00022516"/>
    </source>
</evidence>
<sequence>MTPTPKSSDPYKPRILDRGLVLLFKAVNYLIPWHKLPSYLGALNLSAYRTELRRDNLYDVYPSLDYQGTPGNPHMEDNEFLSTRNSDGLFNALDQPKMGCVGMRFGRNVPRQYTKKPSKEEILTPNPRLVSRELLTRDTFKPATILNLLAAAWIQFQVHDWFQHSNSETERYDVPLPQEDDWVTSPMKVEATLVDKPLDKTDEESPTYANENTHWWDGSQIYGNSESRTKELRGSSENGKFTVDVNNFVTFLPRDENGIPITGFNTNWWIGLEILHTLFVLEHNSICDELANAHSDWTSEKLFDTARLVNCALMAKIHTVEWTPAILSHPTLKIAMNANWWGLLGEKLNKLIGRVGKGETLSGIPGSQAEQHGTPYSLTEEFVSVYRLHSLIPDDIAFFESQTGTHKTTYPISDVVFEKARTPFQESGLKFEDIFYSFGINYPGAVTLNNTPNFLRDLHTPDNRHIDLSTIDILRDRERGVPRYNQFRRLFHMKPASDFLSLTGGNKDVADKLNKVYEGDIEKVDLLVGCQCEPLPKGFGFSDTAFRVFILMASRRLKSDRFIATEWNDKTYSTVGMQWVQNQGMKDVLLRHFPTLGPALKDAKNPFAPWTKVGNSVDYKGKETNA</sequence>
<dbReference type="InterPro" id="IPR010255">
    <property type="entry name" value="Haem_peroxidase_sf"/>
</dbReference>
<evidence type="ECO:0000313" key="15">
    <source>
        <dbReference type="EMBL" id="KAF2260064.1"/>
    </source>
</evidence>
<evidence type="ECO:0000256" key="4">
    <source>
        <dbReference type="ARBA" id="ARBA00022617"/>
    </source>
</evidence>
<evidence type="ECO:0000256" key="11">
    <source>
        <dbReference type="ARBA" id="ARBA00023004"/>
    </source>
</evidence>
<evidence type="ECO:0000256" key="5">
    <source>
        <dbReference type="ARBA" id="ARBA00022723"/>
    </source>
</evidence>
<keyword evidence="7" id="KW-0611">Plant defense</keyword>
<dbReference type="CDD" id="cd09818">
    <property type="entry name" value="PIOX_like"/>
    <property type="match status" value="1"/>
</dbReference>
<keyword evidence="2" id="KW-0444">Lipid biosynthesis</keyword>
<dbReference type="GO" id="GO:0006633">
    <property type="term" value="P:fatty acid biosynthetic process"/>
    <property type="evidence" value="ECO:0007669"/>
    <property type="project" value="UniProtKB-KW"/>
</dbReference>
<dbReference type="GO" id="GO:0006979">
    <property type="term" value="P:response to oxidative stress"/>
    <property type="evidence" value="ECO:0007669"/>
    <property type="project" value="InterPro"/>
</dbReference>
<keyword evidence="13" id="KW-0275">Fatty acid biosynthesis</keyword>
<dbReference type="Gene3D" id="1.10.640.10">
    <property type="entry name" value="Haem peroxidase domain superfamily, animal type"/>
    <property type="match status" value="1"/>
</dbReference>
<keyword evidence="12" id="KW-0443">Lipid metabolism</keyword>
<evidence type="ECO:0000256" key="8">
    <source>
        <dbReference type="ARBA" id="ARBA00022832"/>
    </source>
</evidence>
<keyword evidence="3 15" id="KW-0575">Peroxidase</keyword>
<dbReference type="EMBL" id="ML986690">
    <property type="protein sequence ID" value="KAF2260064.1"/>
    <property type="molecule type" value="Genomic_DNA"/>
</dbReference>
<dbReference type="PROSITE" id="PS50292">
    <property type="entry name" value="PEROXIDASE_3"/>
    <property type="match status" value="1"/>
</dbReference>
<evidence type="ECO:0000313" key="16">
    <source>
        <dbReference type="Proteomes" id="UP000800093"/>
    </source>
</evidence>
<gene>
    <name evidence="15" type="ORF">CC78DRAFT_473794</name>
</gene>
<dbReference type="InterPro" id="IPR034815">
    <property type="entry name" value="A_dioxygenase"/>
</dbReference>
<dbReference type="PRINTS" id="PR00457">
    <property type="entry name" value="ANPEROXIDASE"/>
</dbReference>
<dbReference type="Pfam" id="PF03098">
    <property type="entry name" value="An_peroxidase"/>
    <property type="match status" value="1"/>
</dbReference>
<evidence type="ECO:0000256" key="6">
    <source>
        <dbReference type="ARBA" id="ARBA00022767"/>
    </source>
</evidence>
<evidence type="ECO:0000256" key="1">
    <source>
        <dbReference type="ARBA" id="ARBA00001913"/>
    </source>
</evidence>
<keyword evidence="11 14" id="KW-0408">Iron</keyword>
<dbReference type="OrthoDB" id="823504at2759"/>
<name>A0A9P4JZF7_9PLEO</name>
<keyword evidence="6" id="KW-0925">Oxylipin biosynthesis</keyword>
<keyword evidence="5 14" id="KW-0479">Metal-binding</keyword>
<keyword evidence="8" id="KW-0276">Fatty acid metabolism</keyword>
<dbReference type="SUPFAM" id="SSF48113">
    <property type="entry name" value="Heme-dependent peroxidases"/>
    <property type="match status" value="1"/>
</dbReference>
<proteinExistence type="predicted"/>
<dbReference type="AlphaFoldDB" id="A0A9P4JZF7"/>
<dbReference type="GO" id="GO:0031408">
    <property type="term" value="P:oxylipin biosynthetic process"/>
    <property type="evidence" value="ECO:0007669"/>
    <property type="project" value="UniProtKB-KW"/>
</dbReference>
<dbReference type="InterPro" id="IPR037120">
    <property type="entry name" value="Haem_peroxidase_sf_animal"/>
</dbReference>
<protein>
    <submittedName>
        <fullName evidence="15">Heme peroxidase</fullName>
    </submittedName>
</protein>